<evidence type="ECO:0000256" key="12">
    <source>
        <dbReference type="SAM" id="MobiDB-lite"/>
    </source>
</evidence>
<feature type="transmembrane region" description="Helical" evidence="13">
    <location>
        <begin position="216"/>
        <end position="235"/>
    </location>
</feature>
<evidence type="ECO:0000256" key="7">
    <source>
        <dbReference type="ARBA" id="ARBA00023053"/>
    </source>
</evidence>
<dbReference type="InterPro" id="IPR020846">
    <property type="entry name" value="MFS_dom"/>
</dbReference>
<evidence type="ECO:0000256" key="2">
    <source>
        <dbReference type="ARBA" id="ARBA00008586"/>
    </source>
</evidence>
<sequence>MSESKENICDDCSKPKKMFGTRHYMTFMLFLGMANAYIMRTNMSIGIVSMVNHTAIETENESFDDECPETDYGDVTDKHSNGEYQWSTSLQGYILASFFYGYVATQIPFGILAKRFGSLKFLGWGMMINSVFAFLVPFAANRWGWVGLCVIRFIQGLGEGPIVPCTHALLAKWIPPKERSRMGAFVYAGAQFGTVISMPLSGLLAEHGFAGGWPSIFYVFGTVGTVWCIVFLLTCKEDPQSHKTIDEDERKYIVNQLWGSARMTSPPIPWKSIVTSMPFFAILLAHMGHNYGYETLMTELPTYMKQVLRFSIKENGFLSALPYLSMWICSNIISFIADWMLESERFTHTVTRKVINSVGQYGPAICLFIASFTGCNRYLTVAVLTIGLGLNGGIYSGFKINHLDLTPRFAGILMSFTNCAANIFGLLAPIVAGNIIEGKPTIGQWRIVFVIAAAIYFLCATFYNVFGSGERQKWDNPELDDVNSHTPKAVDNENGVRQRNIEMQ</sequence>
<feature type="transmembrane region" description="Helical" evidence="13">
    <location>
        <begin position="378"/>
        <end position="398"/>
    </location>
</feature>
<evidence type="ECO:0000259" key="14">
    <source>
        <dbReference type="PROSITE" id="PS50850"/>
    </source>
</evidence>
<accession>A0A1J1J5W3</accession>
<keyword evidence="7" id="KW-0915">Sodium</keyword>
<evidence type="ECO:0000256" key="9">
    <source>
        <dbReference type="ARBA" id="ARBA00023201"/>
    </source>
</evidence>
<evidence type="ECO:0000256" key="3">
    <source>
        <dbReference type="ARBA" id="ARBA00022448"/>
    </source>
</evidence>
<dbReference type="OrthoDB" id="2985014at2759"/>
<feature type="transmembrane region" description="Helical" evidence="13">
    <location>
        <begin position="444"/>
        <end position="466"/>
    </location>
</feature>
<protein>
    <recommendedName>
        <fullName evidence="11">Putative inorganic phosphate cotransporter</fullName>
    </recommendedName>
</protein>
<gene>
    <name evidence="15" type="ORF">CLUMA_CG020749</name>
</gene>
<feature type="region of interest" description="Disordered" evidence="12">
    <location>
        <begin position="480"/>
        <end position="504"/>
    </location>
</feature>
<comment type="subcellular location">
    <subcellularLocation>
        <location evidence="1">Membrane</location>
        <topology evidence="1">Multi-pass membrane protein</topology>
    </subcellularLocation>
</comment>
<keyword evidence="9" id="KW-0406">Ion transport</keyword>
<feature type="transmembrane region" description="Helical" evidence="13">
    <location>
        <begin position="21"/>
        <end position="39"/>
    </location>
</feature>
<dbReference type="FunFam" id="1.20.1250.20:FF:000003">
    <property type="entry name" value="Solute carrier family 17 member 3"/>
    <property type="match status" value="1"/>
</dbReference>
<feature type="compositionally biased region" description="Basic and acidic residues" evidence="12">
    <location>
        <begin position="488"/>
        <end position="504"/>
    </location>
</feature>
<dbReference type="STRING" id="568069.A0A1J1J5W3"/>
<organism evidence="15 16">
    <name type="scientific">Clunio marinus</name>
    <dbReference type="NCBI Taxonomy" id="568069"/>
    <lineage>
        <taxon>Eukaryota</taxon>
        <taxon>Metazoa</taxon>
        <taxon>Ecdysozoa</taxon>
        <taxon>Arthropoda</taxon>
        <taxon>Hexapoda</taxon>
        <taxon>Insecta</taxon>
        <taxon>Pterygota</taxon>
        <taxon>Neoptera</taxon>
        <taxon>Endopterygota</taxon>
        <taxon>Diptera</taxon>
        <taxon>Nematocera</taxon>
        <taxon>Chironomoidea</taxon>
        <taxon>Chironomidae</taxon>
        <taxon>Clunio</taxon>
    </lineage>
</organism>
<dbReference type="EMBL" id="CVRI01000073">
    <property type="protein sequence ID" value="CRL07795.1"/>
    <property type="molecule type" value="Genomic_DNA"/>
</dbReference>
<evidence type="ECO:0000256" key="10">
    <source>
        <dbReference type="ARBA" id="ARBA00054632"/>
    </source>
</evidence>
<feature type="transmembrane region" description="Helical" evidence="13">
    <location>
        <begin position="320"/>
        <end position="341"/>
    </location>
</feature>
<dbReference type="InterPro" id="IPR036259">
    <property type="entry name" value="MFS_trans_sf"/>
</dbReference>
<dbReference type="PANTHER" id="PTHR11662">
    <property type="entry name" value="SOLUTE CARRIER FAMILY 17"/>
    <property type="match status" value="1"/>
</dbReference>
<evidence type="ECO:0000313" key="16">
    <source>
        <dbReference type="Proteomes" id="UP000183832"/>
    </source>
</evidence>
<keyword evidence="16" id="KW-1185">Reference proteome</keyword>
<name>A0A1J1J5W3_9DIPT</name>
<dbReference type="InterPro" id="IPR011701">
    <property type="entry name" value="MFS"/>
</dbReference>
<dbReference type="CDD" id="cd17318">
    <property type="entry name" value="MFS_SLC17"/>
    <property type="match status" value="1"/>
</dbReference>
<evidence type="ECO:0000256" key="4">
    <source>
        <dbReference type="ARBA" id="ARBA00022692"/>
    </source>
</evidence>
<comment type="similarity">
    <text evidence="2">Belongs to the major facilitator superfamily. Sodium/anion cotransporter family.</text>
</comment>
<evidence type="ECO:0000256" key="6">
    <source>
        <dbReference type="ARBA" id="ARBA00022989"/>
    </source>
</evidence>
<feature type="transmembrane region" description="Helical" evidence="13">
    <location>
        <begin position="182"/>
        <end position="204"/>
    </location>
</feature>
<feature type="transmembrane region" description="Helical" evidence="13">
    <location>
        <begin position="410"/>
        <end position="432"/>
    </location>
</feature>
<keyword evidence="4 13" id="KW-0812">Transmembrane</keyword>
<keyword evidence="5" id="KW-0769">Symport</keyword>
<dbReference type="Gene3D" id="1.20.1250.20">
    <property type="entry name" value="MFS general substrate transporter like domains"/>
    <property type="match status" value="2"/>
</dbReference>
<dbReference type="GO" id="GO:0006814">
    <property type="term" value="P:sodium ion transport"/>
    <property type="evidence" value="ECO:0007669"/>
    <property type="project" value="UniProtKB-KW"/>
</dbReference>
<dbReference type="FunFam" id="1.20.1250.20:FF:000144">
    <property type="entry name" value="Picot, isoform B"/>
    <property type="match status" value="1"/>
</dbReference>
<keyword evidence="8 13" id="KW-0472">Membrane</keyword>
<dbReference type="InterPro" id="IPR050382">
    <property type="entry name" value="MFS_Na/Anion_cotransporter"/>
</dbReference>
<evidence type="ECO:0000256" key="1">
    <source>
        <dbReference type="ARBA" id="ARBA00004141"/>
    </source>
</evidence>
<keyword evidence="3" id="KW-0813">Transport</keyword>
<evidence type="ECO:0000256" key="8">
    <source>
        <dbReference type="ARBA" id="ARBA00023136"/>
    </source>
</evidence>
<dbReference type="Proteomes" id="UP000183832">
    <property type="component" value="Unassembled WGS sequence"/>
</dbReference>
<dbReference type="Pfam" id="PF07690">
    <property type="entry name" value="MFS_1"/>
    <property type="match status" value="1"/>
</dbReference>
<dbReference type="GO" id="GO:0016020">
    <property type="term" value="C:membrane"/>
    <property type="evidence" value="ECO:0007669"/>
    <property type="project" value="UniProtKB-SubCell"/>
</dbReference>
<feature type="transmembrane region" description="Helical" evidence="13">
    <location>
        <begin position="90"/>
        <end position="109"/>
    </location>
</feature>
<dbReference type="GO" id="GO:0015293">
    <property type="term" value="F:symporter activity"/>
    <property type="evidence" value="ECO:0007669"/>
    <property type="project" value="UniProtKB-KW"/>
</dbReference>
<dbReference type="SUPFAM" id="SSF103473">
    <property type="entry name" value="MFS general substrate transporter"/>
    <property type="match status" value="1"/>
</dbReference>
<keyword evidence="6 13" id="KW-1133">Transmembrane helix</keyword>
<reference evidence="15 16" key="1">
    <citation type="submission" date="2015-04" db="EMBL/GenBank/DDBJ databases">
        <authorList>
            <person name="Syromyatnikov M.Y."/>
            <person name="Popov V.N."/>
        </authorList>
    </citation>
    <scope>NUCLEOTIDE SEQUENCE [LARGE SCALE GENOMIC DNA]</scope>
</reference>
<dbReference type="PANTHER" id="PTHR11662:SF247">
    <property type="entry name" value="MAJOR FACILITATOR SUPERFAMILY (MFS) PROFILE DOMAIN-CONTAINING PROTEIN-RELATED"/>
    <property type="match status" value="1"/>
</dbReference>
<dbReference type="GO" id="GO:0006820">
    <property type="term" value="P:monoatomic anion transport"/>
    <property type="evidence" value="ECO:0007669"/>
    <property type="project" value="TreeGrafter"/>
</dbReference>
<proteinExistence type="inferred from homology"/>
<evidence type="ECO:0000256" key="5">
    <source>
        <dbReference type="ARBA" id="ARBA00022847"/>
    </source>
</evidence>
<feature type="domain" description="Major facilitator superfamily (MFS) profile" evidence="14">
    <location>
        <begin position="30"/>
        <end position="471"/>
    </location>
</feature>
<dbReference type="PROSITE" id="PS50850">
    <property type="entry name" value="MFS"/>
    <property type="match status" value="1"/>
</dbReference>
<keyword evidence="9" id="KW-0739">Sodium transport</keyword>
<dbReference type="AlphaFoldDB" id="A0A1J1J5W3"/>
<feature type="transmembrane region" description="Helical" evidence="13">
    <location>
        <begin position="121"/>
        <end position="139"/>
    </location>
</feature>
<evidence type="ECO:0000256" key="13">
    <source>
        <dbReference type="SAM" id="Phobius"/>
    </source>
</evidence>
<comment type="function">
    <text evidence="10">May be an inorganic phosphate cotransporter.</text>
</comment>
<evidence type="ECO:0000256" key="11">
    <source>
        <dbReference type="ARBA" id="ARBA00068450"/>
    </source>
</evidence>
<evidence type="ECO:0000313" key="15">
    <source>
        <dbReference type="EMBL" id="CRL07795.1"/>
    </source>
</evidence>